<keyword evidence="3" id="KW-0143">Chaperone</keyword>
<dbReference type="GO" id="GO:0006099">
    <property type="term" value="P:tricarboxylic acid cycle"/>
    <property type="evidence" value="ECO:0007669"/>
    <property type="project" value="TreeGrafter"/>
</dbReference>
<comment type="similarity">
    <text evidence="1">Belongs to the SdhE FAD assembly factor family.</text>
</comment>
<accession>A0A3S0I3T4</accession>
<evidence type="ECO:0000256" key="1">
    <source>
        <dbReference type="ARBA" id="ARBA00008571"/>
    </source>
</evidence>
<dbReference type="Gene3D" id="1.10.150.250">
    <property type="entry name" value="Flavinator of succinate dehydrogenase"/>
    <property type="match status" value="1"/>
</dbReference>
<reference evidence="4 5" key="1">
    <citation type="submission" date="2018-12" db="EMBL/GenBank/DDBJ databases">
        <authorList>
            <person name="Yang Y."/>
        </authorList>
    </citation>
    <scope>NUCLEOTIDE SEQUENCE [LARGE SCALE GENOMIC DNA]</scope>
    <source>
        <strain evidence="4 5">L-25-5w-1</strain>
    </source>
</reference>
<sequence>MTDHVAAADSADSALDDRRKRLRFRSWHRGMREMDLLIGSFADAHVGGFDSAMLDRYEALLELSDPDLYNWMSGREPVPPEHDNDIMKLLTAFRYTPRQGS</sequence>
<organism evidence="4 5">
    <name type="scientific">Azospirillum griseum</name>
    <dbReference type="NCBI Taxonomy" id="2496639"/>
    <lineage>
        <taxon>Bacteria</taxon>
        <taxon>Pseudomonadati</taxon>
        <taxon>Pseudomonadota</taxon>
        <taxon>Alphaproteobacteria</taxon>
        <taxon>Rhodospirillales</taxon>
        <taxon>Azospirillaceae</taxon>
        <taxon>Azospirillum</taxon>
    </lineage>
</organism>
<proteinExistence type="inferred from homology"/>
<dbReference type="EMBL" id="RXMA01000002">
    <property type="protein sequence ID" value="RTR23715.1"/>
    <property type="molecule type" value="Genomic_DNA"/>
</dbReference>
<dbReference type="OrthoDB" id="9807264at2"/>
<dbReference type="SUPFAM" id="SSF109910">
    <property type="entry name" value="YgfY-like"/>
    <property type="match status" value="1"/>
</dbReference>
<keyword evidence="5" id="KW-1185">Reference proteome</keyword>
<dbReference type="Pfam" id="PF03937">
    <property type="entry name" value="Sdh5"/>
    <property type="match status" value="1"/>
</dbReference>
<evidence type="ECO:0000256" key="2">
    <source>
        <dbReference type="ARBA" id="ARBA00019418"/>
    </source>
</evidence>
<name>A0A3S0I3T4_9PROT</name>
<dbReference type="AlphaFoldDB" id="A0A3S0I3T4"/>
<gene>
    <name evidence="4" type="ORF">EJ903_04100</name>
</gene>
<dbReference type="InterPro" id="IPR005631">
    <property type="entry name" value="SDH"/>
</dbReference>
<protein>
    <recommendedName>
        <fullName evidence="2">FAD assembly factor SdhE</fullName>
    </recommendedName>
</protein>
<comment type="caution">
    <text evidence="4">The sequence shown here is derived from an EMBL/GenBank/DDBJ whole genome shotgun (WGS) entry which is preliminary data.</text>
</comment>
<dbReference type="PANTHER" id="PTHR12469:SF2">
    <property type="entry name" value="SUCCINATE DEHYDROGENASE ASSEMBLY FACTOR 2, MITOCHONDRIAL"/>
    <property type="match status" value="1"/>
</dbReference>
<evidence type="ECO:0000256" key="3">
    <source>
        <dbReference type="ARBA" id="ARBA00023186"/>
    </source>
</evidence>
<dbReference type="Proteomes" id="UP000277007">
    <property type="component" value="Unassembled WGS sequence"/>
</dbReference>
<dbReference type="InterPro" id="IPR036714">
    <property type="entry name" value="SDH_sf"/>
</dbReference>
<dbReference type="FunFam" id="1.10.150.250:FF:000002">
    <property type="entry name" value="Succinate dehydrogenase assembly factor 2, mitochondrial"/>
    <property type="match status" value="1"/>
</dbReference>
<dbReference type="RefSeq" id="WP_126612382.1">
    <property type="nucleotide sequence ID" value="NZ_JBHUCY010000010.1"/>
</dbReference>
<evidence type="ECO:0000313" key="4">
    <source>
        <dbReference type="EMBL" id="RTR23715.1"/>
    </source>
</evidence>
<dbReference type="PANTHER" id="PTHR12469">
    <property type="entry name" value="PROTEIN EMI5 HOMOLOG, MITOCHONDRIAL"/>
    <property type="match status" value="1"/>
</dbReference>
<evidence type="ECO:0000313" key="5">
    <source>
        <dbReference type="Proteomes" id="UP000277007"/>
    </source>
</evidence>